<dbReference type="EMBL" id="MSFM01000003">
    <property type="protein sequence ID" value="PKY06536.1"/>
    <property type="molecule type" value="Genomic_DNA"/>
</dbReference>
<evidence type="ECO:0000313" key="1">
    <source>
        <dbReference type="EMBL" id="PKY06536.1"/>
    </source>
</evidence>
<evidence type="ECO:0008006" key="3">
    <source>
        <dbReference type="Google" id="ProtNLM"/>
    </source>
</evidence>
<proteinExistence type="predicted"/>
<keyword evidence="2" id="KW-1185">Reference proteome</keyword>
<gene>
    <name evidence="1" type="ORF">P168DRAFT_325394</name>
</gene>
<dbReference type="RefSeq" id="XP_024695130.1">
    <property type="nucleotide sequence ID" value="XM_024840995.1"/>
</dbReference>
<evidence type="ECO:0000313" key="2">
    <source>
        <dbReference type="Proteomes" id="UP000234254"/>
    </source>
</evidence>
<organism evidence="1 2">
    <name type="scientific">Aspergillus campestris (strain IBT 28561)</name>
    <dbReference type="NCBI Taxonomy" id="1392248"/>
    <lineage>
        <taxon>Eukaryota</taxon>
        <taxon>Fungi</taxon>
        <taxon>Dikarya</taxon>
        <taxon>Ascomycota</taxon>
        <taxon>Pezizomycotina</taxon>
        <taxon>Eurotiomycetes</taxon>
        <taxon>Eurotiomycetidae</taxon>
        <taxon>Eurotiales</taxon>
        <taxon>Aspergillaceae</taxon>
        <taxon>Aspergillus</taxon>
        <taxon>Aspergillus subgen. Circumdati</taxon>
    </lineage>
</organism>
<dbReference type="Proteomes" id="UP000234254">
    <property type="component" value="Unassembled WGS sequence"/>
</dbReference>
<accession>A0A2I1D9K5</accession>
<reference evidence="1" key="1">
    <citation type="submission" date="2016-12" db="EMBL/GenBank/DDBJ databases">
        <title>The genomes of Aspergillus section Nigri reveals drivers in fungal speciation.</title>
        <authorList>
            <consortium name="DOE Joint Genome Institute"/>
            <person name="Vesth T.C."/>
            <person name="Nybo J."/>
            <person name="Theobald S."/>
            <person name="Brandl J."/>
            <person name="Frisvad J.C."/>
            <person name="Nielsen K.F."/>
            <person name="Lyhne E.K."/>
            <person name="Kogle M.E."/>
            <person name="Kuo A."/>
            <person name="Riley R."/>
            <person name="Clum A."/>
            <person name="Nolan M."/>
            <person name="Lipzen A."/>
            <person name="Salamov A."/>
            <person name="Henrissat B."/>
            <person name="Wiebenga A."/>
            <person name="De vries R.P."/>
            <person name="Grigoriev I.V."/>
            <person name="Mortensen U.H."/>
            <person name="Andersen M.R."/>
            <person name="Baker S.E."/>
        </authorList>
    </citation>
    <scope>NUCLEOTIDE SEQUENCE</scope>
    <source>
        <strain evidence="1">IBT 28561</strain>
    </source>
</reference>
<protein>
    <recommendedName>
        <fullName evidence="3">PABS domain-containing protein</fullName>
    </recommendedName>
</protein>
<dbReference type="AlphaFoldDB" id="A0A2I1D9K5"/>
<comment type="caution">
    <text evidence="1">The sequence shown here is derived from an EMBL/GenBank/DDBJ whole genome shotgun (WGS) entry which is preliminary data.</text>
</comment>
<dbReference type="GeneID" id="36548519"/>
<name>A0A2I1D9K5_ASPC2</name>
<dbReference type="OrthoDB" id="245563at2759"/>
<dbReference type="VEuPathDB" id="FungiDB:P168DRAFT_325394"/>
<sequence>MYTPQIDLLATHATLQRTQTADATLRVLTSPAPPHAVLLTDAALTQKSHIHVWDAVLQYIRSGGTAVCMGQSSSFTRPPHFAPFFSRAGLQWDMETYLRTTVCLQRGNCPARYREALPERYSQKAVFLKNVAPADVWYRTGEESVRESLVWSPESVGGG</sequence>